<feature type="transmembrane region" description="Helical" evidence="2">
    <location>
        <begin position="61"/>
        <end position="83"/>
    </location>
</feature>
<keyword evidence="2" id="KW-0472">Membrane</keyword>
<evidence type="ECO:0000256" key="2">
    <source>
        <dbReference type="SAM" id="Phobius"/>
    </source>
</evidence>
<feature type="compositionally biased region" description="Polar residues" evidence="1">
    <location>
        <begin position="204"/>
        <end position="213"/>
    </location>
</feature>
<proteinExistence type="predicted"/>
<dbReference type="Proteomes" id="UP000694240">
    <property type="component" value="Chromosome 5"/>
</dbReference>
<feature type="region of interest" description="Disordered" evidence="1">
    <location>
        <begin position="173"/>
        <end position="253"/>
    </location>
</feature>
<evidence type="ECO:0008006" key="5">
    <source>
        <dbReference type="Google" id="ProtNLM"/>
    </source>
</evidence>
<sequence length="284" mass="32410">MRETKLAPLFLLLLFSIFLFLSLSLFLHSQIAMDSFDFDNVKAEKAKALRRFNRFCRIGRFFRAAEVCVALLFIFWTFSQLPFVVQISGAFLRRIAAVISTPLFVFLLGNSIVVVLLTKSSDQTTTAVASAETEIYQAFVRSVENRSKPSDEDLTEGIVYDDKQVIVTDLDSNPNLTVDENMPHVETDSDSSPHSKVYGRSKSDVSGKQSSNMVMMMMKRSLQRSETEKFCKETENDDDSEEEKNYPEDDLSNEEFQKTIEAFIAKQRMFRRQESLAVVVHNIA</sequence>
<keyword evidence="4" id="KW-1185">Reference proteome</keyword>
<keyword evidence="2" id="KW-1133">Transmembrane helix</keyword>
<accession>A0A8T2DEB7</accession>
<dbReference type="PANTHER" id="PTHR33640">
    <property type="entry name" value="TRANSMEMBRANE PROTEIN"/>
    <property type="match status" value="1"/>
</dbReference>
<name>A0A8T2DEB7_9BRAS</name>
<comment type="caution">
    <text evidence="3">The sequence shown here is derived from an EMBL/GenBank/DDBJ whole genome shotgun (WGS) entry which is preliminary data.</text>
</comment>
<protein>
    <recommendedName>
        <fullName evidence="5">Transmembrane protein</fullName>
    </recommendedName>
</protein>
<dbReference type="AlphaFoldDB" id="A0A8T2DEB7"/>
<feature type="transmembrane region" description="Helical" evidence="2">
    <location>
        <begin position="6"/>
        <end position="27"/>
    </location>
</feature>
<evidence type="ECO:0000256" key="1">
    <source>
        <dbReference type="SAM" id="MobiDB-lite"/>
    </source>
</evidence>
<feature type="compositionally biased region" description="Basic and acidic residues" evidence="1">
    <location>
        <begin position="181"/>
        <end position="193"/>
    </location>
</feature>
<feature type="compositionally biased region" description="Acidic residues" evidence="1">
    <location>
        <begin position="235"/>
        <end position="253"/>
    </location>
</feature>
<reference evidence="3 4" key="1">
    <citation type="submission" date="2020-12" db="EMBL/GenBank/DDBJ databases">
        <title>Concerted genomic and epigenomic changes stabilize Arabidopsis allopolyploids.</title>
        <authorList>
            <person name="Chen Z."/>
        </authorList>
    </citation>
    <scope>NUCLEOTIDE SEQUENCE [LARGE SCALE GENOMIC DNA]</scope>
    <source>
        <strain evidence="3">Allo738</strain>
        <tissue evidence="3">Leaf</tissue>
    </source>
</reference>
<gene>
    <name evidence="3" type="ORF">ISN45_At05g062920</name>
</gene>
<evidence type="ECO:0000313" key="3">
    <source>
        <dbReference type="EMBL" id="KAG7607524.1"/>
    </source>
</evidence>
<evidence type="ECO:0000313" key="4">
    <source>
        <dbReference type="Proteomes" id="UP000694240"/>
    </source>
</evidence>
<organism evidence="3 4">
    <name type="scientific">Arabidopsis thaliana x Arabidopsis arenosa</name>
    <dbReference type="NCBI Taxonomy" id="1240361"/>
    <lineage>
        <taxon>Eukaryota</taxon>
        <taxon>Viridiplantae</taxon>
        <taxon>Streptophyta</taxon>
        <taxon>Embryophyta</taxon>
        <taxon>Tracheophyta</taxon>
        <taxon>Spermatophyta</taxon>
        <taxon>Magnoliopsida</taxon>
        <taxon>eudicotyledons</taxon>
        <taxon>Gunneridae</taxon>
        <taxon>Pentapetalae</taxon>
        <taxon>rosids</taxon>
        <taxon>malvids</taxon>
        <taxon>Brassicales</taxon>
        <taxon>Brassicaceae</taxon>
        <taxon>Camelineae</taxon>
        <taxon>Arabidopsis</taxon>
    </lineage>
</organism>
<dbReference type="PANTHER" id="PTHR33640:SF3">
    <property type="entry name" value="DUF4408 DOMAIN-CONTAINING PROTEIN"/>
    <property type="match status" value="1"/>
</dbReference>
<feature type="compositionally biased region" description="Basic and acidic residues" evidence="1">
    <location>
        <begin position="223"/>
        <end position="234"/>
    </location>
</feature>
<feature type="transmembrane region" description="Helical" evidence="2">
    <location>
        <begin position="95"/>
        <end position="117"/>
    </location>
</feature>
<dbReference type="EMBL" id="JAEFBK010000005">
    <property type="protein sequence ID" value="KAG7607524.1"/>
    <property type="molecule type" value="Genomic_DNA"/>
</dbReference>
<keyword evidence="2" id="KW-0812">Transmembrane</keyword>